<organism evidence="3 4">
    <name type="scientific">Lobosporangium transversale</name>
    <dbReference type="NCBI Taxonomy" id="64571"/>
    <lineage>
        <taxon>Eukaryota</taxon>
        <taxon>Fungi</taxon>
        <taxon>Fungi incertae sedis</taxon>
        <taxon>Mucoromycota</taxon>
        <taxon>Mortierellomycotina</taxon>
        <taxon>Mortierellomycetes</taxon>
        <taxon>Mortierellales</taxon>
        <taxon>Mortierellaceae</taxon>
        <taxon>Lobosporangium</taxon>
    </lineage>
</organism>
<feature type="domain" description="F-box/LRR-repeat protein 15-like leucin rich repeat" evidence="2">
    <location>
        <begin position="281"/>
        <end position="377"/>
    </location>
</feature>
<dbReference type="Proteomes" id="UP000193648">
    <property type="component" value="Unassembled WGS sequence"/>
</dbReference>
<gene>
    <name evidence="3" type="ORF">BCR41DRAFT_361528</name>
</gene>
<dbReference type="GO" id="GO:0019005">
    <property type="term" value="C:SCF ubiquitin ligase complex"/>
    <property type="evidence" value="ECO:0007669"/>
    <property type="project" value="TreeGrafter"/>
</dbReference>
<evidence type="ECO:0000313" key="4">
    <source>
        <dbReference type="Proteomes" id="UP000193648"/>
    </source>
</evidence>
<dbReference type="EMBL" id="MCFF01000049">
    <property type="protein sequence ID" value="ORZ05676.1"/>
    <property type="molecule type" value="Genomic_DNA"/>
</dbReference>
<feature type="region of interest" description="Disordered" evidence="1">
    <location>
        <begin position="1"/>
        <end position="28"/>
    </location>
</feature>
<comment type="caution">
    <text evidence="3">The sequence shown here is derived from an EMBL/GenBank/DDBJ whole genome shotgun (WGS) entry which is preliminary data.</text>
</comment>
<dbReference type="Gene3D" id="3.80.10.10">
    <property type="entry name" value="Ribonuclease Inhibitor"/>
    <property type="match status" value="2"/>
</dbReference>
<evidence type="ECO:0000313" key="3">
    <source>
        <dbReference type="EMBL" id="ORZ05676.1"/>
    </source>
</evidence>
<dbReference type="AlphaFoldDB" id="A0A1Y2GC07"/>
<dbReference type="Pfam" id="PF25372">
    <property type="entry name" value="DUF7885"/>
    <property type="match status" value="1"/>
</dbReference>
<accession>A0A1Y2GC07</accession>
<dbReference type="InterPro" id="IPR057207">
    <property type="entry name" value="FBXL15_LRR"/>
</dbReference>
<dbReference type="RefSeq" id="XP_021877163.1">
    <property type="nucleotide sequence ID" value="XM_022025553.1"/>
</dbReference>
<dbReference type="InterPro" id="IPR036047">
    <property type="entry name" value="F-box-like_dom_sf"/>
</dbReference>
<dbReference type="PANTHER" id="PTHR13318">
    <property type="entry name" value="PARTNER OF PAIRED, ISOFORM B-RELATED"/>
    <property type="match status" value="1"/>
</dbReference>
<dbReference type="GeneID" id="33567397"/>
<dbReference type="SUPFAM" id="SSF81383">
    <property type="entry name" value="F-box domain"/>
    <property type="match status" value="1"/>
</dbReference>
<proteinExistence type="predicted"/>
<dbReference type="InterPro" id="IPR006553">
    <property type="entry name" value="Leu-rich_rpt_Cys-con_subtyp"/>
</dbReference>
<evidence type="ECO:0000256" key="1">
    <source>
        <dbReference type="SAM" id="MobiDB-lite"/>
    </source>
</evidence>
<dbReference type="OrthoDB" id="421226at2759"/>
<reference evidence="3 4" key="1">
    <citation type="submission" date="2016-07" db="EMBL/GenBank/DDBJ databases">
        <title>Pervasive Adenine N6-methylation of Active Genes in Fungi.</title>
        <authorList>
            <consortium name="DOE Joint Genome Institute"/>
            <person name="Mondo S.J."/>
            <person name="Dannebaum R.O."/>
            <person name="Kuo R.C."/>
            <person name="Labutti K."/>
            <person name="Haridas S."/>
            <person name="Kuo A."/>
            <person name="Salamov A."/>
            <person name="Ahrendt S.R."/>
            <person name="Lipzen A."/>
            <person name="Sullivan W."/>
            <person name="Andreopoulos W.B."/>
            <person name="Clum A."/>
            <person name="Lindquist E."/>
            <person name="Daum C."/>
            <person name="Ramamoorthy G.K."/>
            <person name="Gryganskyi A."/>
            <person name="Culley D."/>
            <person name="Magnuson J.K."/>
            <person name="James T.Y."/>
            <person name="O'Malley M.A."/>
            <person name="Stajich J.E."/>
            <person name="Spatafora J.W."/>
            <person name="Visel A."/>
            <person name="Grigoriev I.V."/>
        </authorList>
    </citation>
    <scope>NUCLEOTIDE SEQUENCE [LARGE SCALE GENOMIC DNA]</scope>
    <source>
        <strain evidence="3 4">NRRL 3116</strain>
    </source>
</reference>
<evidence type="ECO:0000259" key="2">
    <source>
        <dbReference type="Pfam" id="PF25372"/>
    </source>
</evidence>
<dbReference type="SUPFAM" id="SSF52047">
    <property type="entry name" value="RNI-like"/>
    <property type="match status" value="1"/>
</dbReference>
<keyword evidence="4" id="KW-1185">Reference proteome</keyword>
<dbReference type="GO" id="GO:0031146">
    <property type="term" value="P:SCF-dependent proteasomal ubiquitin-dependent protein catabolic process"/>
    <property type="evidence" value="ECO:0007669"/>
    <property type="project" value="TreeGrafter"/>
</dbReference>
<name>A0A1Y2GC07_9FUNG</name>
<dbReference type="SMART" id="SM00367">
    <property type="entry name" value="LRR_CC"/>
    <property type="match status" value="7"/>
</dbReference>
<dbReference type="InParanoid" id="A0A1Y2GC07"/>
<protein>
    <recommendedName>
        <fullName evidence="2">F-box/LRR-repeat protein 15-like leucin rich repeat domain-containing protein</fullName>
    </recommendedName>
</protein>
<sequence>MTTTQFSKKNSLSPETQRPSASESTNINDSFVKPQSLLTTFTAGPQSPLDIEEVLFVIVSYLDKQSLHNCILVSRIFYRASVRMLWTSVQWRNYTWTDSFISEFERYGHLTIELHESYNADLDKIACYCTNLRELRLNWTQATDEKLASILKSSPKISRLFLYSCRTLTTRSLAHIAALTELRRLELKNMVNIDKASLATIFRSCPLLEHLTLEDVRLDGIALDSLGSTLLQITSIALTRSSPTGNLVRSLLRNAPLIKDLSLARNVHSVLSKEDLLPIVDTYEHLSRLNLESCKGISSESLVALIHTCPGLERVNLSGTNINDTGLEALATHCPKVTSLNLAWCSLFTDRALQRLLSTCPRLIFLDISTIDIISAGIFSPELPWVCTQLETLIMIGINMTRPNLSVQTNHTMMFSQLSRLAALQDLAIGGASLILQLEAGLPQMAKLSNLESFRIKHLQTELGEDEIRWLIDAWPKLKRARFESGSLPTPWYRYFRQQRPQLVLG</sequence>
<dbReference type="InterPro" id="IPR032675">
    <property type="entry name" value="LRR_dom_sf"/>
</dbReference>